<dbReference type="Pfam" id="PF02931">
    <property type="entry name" value="Neur_chan_LBD"/>
    <property type="match status" value="1"/>
</dbReference>
<evidence type="ECO:0000259" key="13">
    <source>
        <dbReference type="Pfam" id="PF02932"/>
    </source>
</evidence>
<dbReference type="PRINTS" id="PR00253">
    <property type="entry name" value="GABAARECEPTR"/>
</dbReference>
<feature type="transmembrane region" description="Helical" evidence="11">
    <location>
        <begin position="178"/>
        <end position="196"/>
    </location>
</feature>
<dbReference type="Gene3D" id="1.20.58.390">
    <property type="entry name" value="Neurotransmitter-gated ion-channel transmembrane domain"/>
    <property type="match status" value="1"/>
</dbReference>
<accession>A0A2J7PYX4</accession>
<dbReference type="AlphaFoldDB" id="A0A2J7PYX4"/>
<evidence type="ECO:0000256" key="7">
    <source>
        <dbReference type="ARBA" id="ARBA00022989"/>
    </source>
</evidence>
<evidence type="ECO:0000256" key="3">
    <source>
        <dbReference type="ARBA" id="ARBA00022448"/>
    </source>
</evidence>
<evidence type="ECO:0000313" key="14">
    <source>
        <dbReference type="EMBL" id="PNF21535.1"/>
    </source>
</evidence>
<dbReference type="SUPFAM" id="SSF90112">
    <property type="entry name" value="Neurotransmitter-gated ion-channel transmembrane pore"/>
    <property type="match status" value="1"/>
</dbReference>
<evidence type="ECO:0000256" key="2">
    <source>
        <dbReference type="ARBA" id="ARBA00004236"/>
    </source>
</evidence>
<feature type="domain" description="Neurotransmitter-gated ion-channel transmembrane" evidence="13">
    <location>
        <begin position="178"/>
        <end position="266"/>
    </location>
</feature>
<feature type="transmembrane region" description="Helical" evidence="11">
    <location>
        <begin position="235"/>
        <end position="257"/>
    </location>
</feature>
<dbReference type="GO" id="GO:0005886">
    <property type="term" value="C:plasma membrane"/>
    <property type="evidence" value="ECO:0007669"/>
    <property type="project" value="UniProtKB-SubCell"/>
</dbReference>
<dbReference type="GO" id="GO:0004890">
    <property type="term" value="F:GABA-A receptor activity"/>
    <property type="evidence" value="ECO:0007669"/>
    <property type="project" value="UniProtKB-ARBA"/>
</dbReference>
<evidence type="ECO:0000256" key="9">
    <source>
        <dbReference type="ARBA" id="ARBA00023136"/>
    </source>
</evidence>
<comment type="subcellular location">
    <subcellularLocation>
        <location evidence="2">Cell membrane</location>
    </subcellularLocation>
    <subcellularLocation>
        <location evidence="1">Membrane</location>
        <topology evidence="1">Multi-pass membrane protein</topology>
    </subcellularLocation>
</comment>
<sequence>MDFRVDMFVRQRWTESRLDMPDDIFEDGDDYVTLPPEFFDNLWQPDPYILNSKVSEIAVLTHKFSSVTLYRNKTVRYAARMHAILACQMEFQLYPMDIQSCPMFIESFSYNNQKLRLRWAEDGVKLNPELKLLQYNVGQPLELMETTGYMVEREANFSRLVMYFRFERQIGHHLIQTFAPSILVVMLSWFSFWIGLDAIPGRVTLLVTSMLTLVTMFTGLKSDIPPVAYVKALDLWMAGCMVFVFAALGEFAVVKVLDVRYQLQKNARVASVPRILPTVNTV</sequence>
<keyword evidence="8 11" id="KW-0406">Ion transport</keyword>
<dbReference type="CDD" id="cd18987">
    <property type="entry name" value="LGIC_ECD_anion"/>
    <property type="match status" value="1"/>
</dbReference>
<dbReference type="InterPro" id="IPR038050">
    <property type="entry name" value="Neuro_actylchol_rec"/>
</dbReference>
<dbReference type="SUPFAM" id="SSF63712">
    <property type="entry name" value="Nicotinic receptor ligand binding domain-like"/>
    <property type="match status" value="1"/>
</dbReference>
<name>A0A2J7PYX4_9NEOP</name>
<dbReference type="PANTHER" id="PTHR18945">
    <property type="entry name" value="NEUROTRANSMITTER GATED ION CHANNEL"/>
    <property type="match status" value="1"/>
</dbReference>
<dbReference type="InterPro" id="IPR006202">
    <property type="entry name" value="Neur_chan_lig-bd"/>
</dbReference>
<dbReference type="InterPro" id="IPR006029">
    <property type="entry name" value="Neurotrans-gated_channel_TM"/>
</dbReference>
<dbReference type="FunFam" id="1.20.58.390:FF:000032">
    <property type="entry name" value="gamma-aminobutyric acid receptor subunit epsilon"/>
    <property type="match status" value="1"/>
</dbReference>
<evidence type="ECO:0000256" key="4">
    <source>
        <dbReference type="ARBA" id="ARBA00022475"/>
    </source>
</evidence>
<reference evidence="14 15" key="1">
    <citation type="submission" date="2017-12" db="EMBL/GenBank/DDBJ databases">
        <title>Hemimetabolous genomes reveal molecular basis of termite eusociality.</title>
        <authorList>
            <person name="Harrison M.C."/>
            <person name="Jongepier E."/>
            <person name="Robertson H.M."/>
            <person name="Arning N."/>
            <person name="Bitard-Feildel T."/>
            <person name="Chao H."/>
            <person name="Childers C.P."/>
            <person name="Dinh H."/>
            <person name="Doddapaneni H."/>
            <person name="Dugan S."/>
            <person name="Gowin J."/>
            <person name="Greiner C."/>
            <person name="Han Y."/>
            <person name="Hu H."/>
            <person name="Hughes D.S.T."/>
            <person name="Huylmans A.-K."/>
            <person name="Kemena C."/>
            <person name="Kremer L.P.M."/>
            <person name="Lee S.L."/>
            <person name="Lopez-Ezquerra A."/>
            <person name="Mallet L."/>
            <person name="Monroy-Kuhn J.M."/>
            <person name="Moser A."/>
            <person name="Murali S.C."/>
            <person name="Muzny D.M."/>
            <person name="Otani S."/>
            <person name="Piulachs M.-D."/>
            <person name="Poelchau M."/>
            <person name="Qu J."/>
            <person name="Schaub F."/>
            <person name="Wada-Katsumata A."/>
            <person name="Worley K.C."/>
            <person name="Xie Q."/>
            <person name="Ylla G."/>
            <person name="Poulsen M."/>
            <person name="Gibbs R.A."/>
            <person name="Schal C."/>
            <person name="Richards S."/>
            <person name="Belles X."/>
            <person name="Korb J."/>
            <person name="Bornberg-Bauer E."/>
        </authorList>
    </citation>
    <scope>NUCLEOTIDE SEQUENCE [LARGE SCALE GENOMIC DNA]</scope>
    <source>
        <tissue evidence="14">Whole body</tissue>
    </source>
</reference>
<proteinExistence type="inferred from homology"/>
<evidence type="ECO:0000256" key="1">
    <source>
        <dbReference type="ARBA" id="ARBA00004141"/>
    </source>
</evidence>
<dbReference type="GO" id="GO:0099095">
    <property type="term" value="F:ligand-gated monoatomic anion channel activity"/>
    <property type="evidence" value="ECO:0007669"/>
    <property type="project" value="UniProtKB-ARBA"/>
</dbReference>
<dbReference type="InterPro" id="IPR006028">
    <property type="entry name" value="GABAA/Glycine_rcpt"/>
</dbReference>
<keyword evidence="5 11" id="KW-0812">Transmembrane</keyword>
<evidence type="ECO:0000313" key="15">
    <source>
        <dbReference type="Proteomes" id="UP000235965"/>
    </source>
</evidence>
<dbReference type="OrthoDB" id="8175758at2759"/>
<feature type="transmembrane region" description="Helical" evidence="11">
    <location>
        <begin position="203"/>
        <end position="220"/>
    </location>
</feature>
<evidence type="ECO:0000256" key="5">
    <source>
        <dbReference type="ARBA" id="ARBA00022692"/>
    </source>
</evidence>
<organism evidence="14 15">
    <name type="scientific">Cryptotermes secundus</name>
    <dbReference type="NCBI Taxonomy" id="105785"/>
    <lineage>
        <taxon>Eukaryota</taxon>
        <taxon>Metazoa</taxon>
        <taxon>Ecdysozoa</taxon>
        <taxon>Arthropoda</taxon>
        <taxon>Hexapoda</taxon>
        <taxon>Insecta</taxon>
        <taxon>Pterygota</taxon>
        <taxon>Neoptera</taxon>
        <taxon>Polyneoptera</taxon>
        <taxon>Dictyoptera</taxon>
        <taxon>Blattodea</taxon>
        <taxon>Blattoidea</taxon>
        <taxon>Termitoidae</taxon>
        <taxon>Kalotermitidae</taxon>
        <taxon>Cryptotermitinae</taxon>
        <taxon>Cryptotermes</taxon>
    </lineage>
</organism>
<dbReference type="Gene3D" id="2.70.170.10">
    <property type="entry name" value="Neurotransmitter-gated ion-channel ligand-binding domain"/>
    <property type="match status" value="1"/>
</dbReference>
<keyword evidence="15" id="KW-1185">Reference proteome</keyword>
<dbReference type="InterPro" id="IPR036734">
    <property type="entry name" value="Neur_chan_lig-bd_sf"/>
</dbReference>
<comment type="similarity">
    <text evidence="11">Belongs to the ligand-gated ion channel (TC 1.A.9) family.</text>
</comment>
<evidence type="ECO:0000256" key="10">
    <source>
        <dbReference type="ARBA" id="ARBA00023303"/>
    </source>
</evidence>
<dbReference type="InterPro" id="IPR006201">
    <property type="entry name" value="Neur_channel"/>
</dbReference>
<dbReference type="Pfam" id="PF02932">
    <property type="entry name" value="Neur_chan_memb"/>
    <property type="match status" value="1"/>
</dbReference>
<comment type="caution">
    <text evidence="14">The sequence shown here is derived from an EMBL/GenBank/DDBJ whole genome shotgun (WGS) entry which is preliminary data.</text>
</comment>
<evidence type="ECO:0000256" key="6">
    <source>
        <dbReference type="ARBA" id="ARBA00022729"/>
    </source>
</evidence>
<dbReference type="PROSITE" id="PS00236">
    <property type="entry name" value="NEUROTR_ION_CHANNEL"/>
    <property type="match status" value="1"/>
</dbReference>
<keyword evidence="3 11" id="KW-0813">Transport</keyword>
<dbReference type="GO" id="GO:0005254">
    <property type="term" value="F:chloride channel activity"/>
    <property type="evidence" value="ECO:0007669"/>
    <property type="project" value="UniProtKB-ARBA"/>
</dbReference>
<keyword evidence="9 11" id="KW-0472">Membrane</keyword>
<keyword evidence="6" id="KW-0732">Signal</keyword>
<comment type="caution">
    <text evidence="11">Lacks conserved residue(s) required for the propagation of feature annotation.</text>
</comment>
<dbReference type="Proteomes" id="UP000235965">
    <property type="component" value="Unassembled WGS sequence"/>
</dbReference>
<evidence type="ECO:0000259" key="12">
    <source>
        <dbReference type="Pfam" id="PF02931"/>
    </source>
</evidence>
<keyword evidence="10 11" id="KW-0407">Ion channel</keyword>
<dbReference type="PRINTS" id="PR00252">
    <property type="entry name" value="NRIONCHANNEL"/>
</dbReference>
<protein>
    <recommendedName>
        <fullName evidence="16">Glycine receptor subunit alpha-2</fullName>
    </recommendedName>
</protein>
<evidence type="ECO:0000256" key="11">
    <source>
        <dbReference type="RuleBase" id="RU000687"/>
    </source>
</evidence>
<feature type="domain" description="Neurotransmitter-gated ion-channel ligand-binding" evidence="12">
    <location>
        <begin position="1"/>
        <end position="169"/>
    </location>
</feature>
<keyword evidence="7 11" id="KW-1133">Transmembrane helix</keyword>
<gene>
    <name evidence="14" type="ORF">B7P43_G12716</name>
</gene>
<evidence type="ECO:0008006" key="16">
    <source>
        <dbReference type="Google" id="ProtNLM"/>
    </source>
</evidence>
<evidence type="ECO:0000256" key="8">
    <source>
        <dbReference type="ARBA" id="ARBA00023065"/>
    </source>
</evidence>
<dbReference type="InterPro" id="IPR036719">
    <property type="entry name" value="Neuro-gated_channel_TM_sf"/>
</dbReference>
<keyword evidence="4" id="KW-1003">Cell membrane</keyword>
<dbReference type="CDD" id="cd19049">
    <property type="entry name" value="LGIC_TM_anion"/>
    <property type="match status" value="1"/>
</dbReference>
<dbReference type="EMBL" id="NEVH01020341">
    <property type="protein sequence ID" value="PNF21535.1"/>
    <property type="molecule type" value="Genomic_DNA"/>
</dbReference>
<dbReference type="InterPro" id="IPR018000">
    <property type="entry name" value="Neurotransmitter_ion_chnl_CS"/>
</dbReference>
<dbReference type="GO" id="GO:0022824">
    <property type="term" value="F:transmitter-gated monoatomic ion channel activity"/>
    <property type="evidence" value="ECO:0007669"/>
    <property type="project" value="UniProtKB-ARBA"/>
</dbReference>